<dbReference type="GO" id="GO:0051754">
    <property type="term" value="P:meiotic sister chromatid cohesion, centromeric"/>
    <property type="evidence" value="ECO:0007669"/>
    <property type="project" value="TreeGrafter"/>
</dbReference>
<organism evidence="2 3">
    <name type="scientific">Athelia psychrophila</name>
    <dbReference type="NCBI Taxonomy" id="1759441"/>
    <lineage>
        <taxon>Eukaryota</taxon>
        <taxon>Fungi</taxon>
        <taxon>Dikarya</taxon>
        <taxon>Basidiomycota</taxon>
        <taxon>Agaricomycotina</taxon>
        <taxon>Agaricomycetes</taxon>
        <taxon>Agaricomycetidae</taxon>
        <taxon>Atheliales</taxon>
        <taxon>Atheliaceae</taxon>
        <taxon>Athelia</taxon>
    </lineage>
</organism>
<keyword evidence="3" id="KW-1185">Reference proteome</keyword>
<feature type="non-terminal residue" evidence="2">
    <location>
        <position position="1"/>
    </location>
</feature>
<protein>
    <submittedName>
        <fullName evidence="2">Mad3/BUB1 homology region 1</fullName>
    </submittedName>
</protein>
<dbReference type="Pfam" id="PF08311">
    <property type="entry name" value="Mad3_BUB1_I"/>
    <property type="match status" value="1"/>
</dbReference>
<dbReference type="InterPro" id="IPR013212">
    <property type="entry name" value="Mad3/Bub1_I"/>
</dbReference>
<dbReference type="GO" id="GO:0032991">
    <property type="term" value="C:protein-containing complex"/>
    <property type="evidence" value="ECO:0007669"/>
    <property type="project" value="UniProtKB-ARBA"/>
</dbReference>
<dbReference type="Proteomes" id="UP000076532">
    <property type="component" value="Unassembled WGS sequence"/>
</dbReference>
<dbReference type="GO" id="GO:0005634">
    <property type="term" value="C:nucleus"/>
    <property type="evidence" value="ECO:0007669"/>
    <property type="project" value="TreeGrafter"/>
</dbReference>
<evidence type="ECO:0000313" key="3">
    <source>
        <dbReference type="Proteomes" id="UP000076532"/>
    </source>
</evidence>
<dbReference type="AlphaFoldDB" id="A0A167UB27"/>
<reference evidence="2 3" key="1">
    <citation type="journal article" date="2016" name="Mol. Biol. Evol.">
        <title>Comparative Genomics of Early-Diverging Mushroom-Forming Fungi Provides Insights into the Origins of Lignocellulose Decay Capabilities.</title>
        <authorList>
            <person name="Nagy L.G."/>
            <person name="Riley R."/>
            <person name="Tritt A."/>
            <person name="Adam C."/>
            <person name="Daum C."/>
            <person name="Floudas D."/>
            <person name="Sun H."/>
            <person name="Yadav J.S."/>
            <person name="Pangilinan J."/>
            <person name="Larsson K.H."/>
            <person name="Matsuura K."/>
            <person name="Barry K."/>
            <person name="Labutti K."/>
            <person name="Kuo R."/>
            <person name="Ohm R.A."/>
            <person name="Bhattacharya S.S."/>
            <person name="Shirouzu T."/>
            <person name="Yoshinaga Y."/>
            <person name="Martin F.M."/>
            <person name="Grigoriev I.V."/>
            <person name="Hibbett D.S."/>
        </authorList>
    </citation>
    <scope>NUCLEOTIDE SEQUENCE [LARGE SCALE GENOMIC DNA]</scope>
    <source>
        <strain evidence="2 3">CBS 109695</strain>
    </source>
</reference>
<sequence length="76" mass="9107">YKSDLRYLKLWCQYARMVDPLAVFHDLMQNDIGERFALLYEDYAKALDAAGRQQDADRIYRRGIKRNARPVERLKK</sequence>
<gene>
    <name evidence="2" type="ORF">FIBSPDRAFT_702051</name>
</gene>
<dbReference type="SMART" id="SM00777">
    <property type="entry name" value="Mad3_BUB1_I"/>
    <property type="match status" value="1"/>
</dbReference>
<dbReference type="GO" id="GO:0004672">
    <property type="term" value="F:protein kinase activity"/>
    <property type="evidence" value="ECO:0007669"/>
    <property type="project" value="TreeGrafter"/>
</dbReference>
<proteinExistence type="predicted"/>
<evidence type="ECO:0000259" key="1">
    <source>
        <dbReference type="PROSITE" id="PS51489"/>
    </source>
</evidence>
<name>A0A167UB27_9AGAM</name>
<dbReference type="OrthoDB" id="248495at2759"/>
<accession>A0A167UB27</accession>
<dbReference type="STRING" id="436010.A0A167UB27"/>
<dbReference type="Gene3D" id="1.25.40.430">
    <property type="match status" value="1"/>
</dbReference>
<dbReference type="PANTHER" id="PTHR14030">
    <property type="entry name" value="MITOTIC CHECKPOINT SERINE/THREONINE-PROTEIN KINASE BUB1"/>
    <property type="match status" value="1"/>
</dbReference>
<evidence type="ECO:0000313" key="2">
    <source>
        <dbReference type="EMBL" id="KZP03769.1"/>
    </source>
</evidence>
<feature type="domain" description="BUB1 N-terminal" evidence="1">
    <location>
        <begin position="1"/>
        <end position="76"/>
    </location>
</feature>
<dbReference type="GO" id="GO:0007094">
    <property type="term" value="P:mitotic spindle assembly checkpoint signaling"/>
    <property type="evidence" value="ECO:0007669"/>
    <property type="project" value="InterPro"/>
</dbReference>
<dbReference type="InterPro" id="IPR015661">
    <property type="entry name" value="Bub1/Mad3"/>
</dbReference>
<dbReference type="PROSITE" id="PS51489">
    <property type="entry name" value="BUB1_N"/>
    <property type="match status" value="1"/>
</dbReference>
<dbReference type="PANTHER" id="PTHR14030:SF4">
    <property type="entry name" value="BUB1 KINASE, ISOFORM A-RELATED"/>
    <property type="match status" value="1"/>
</dbReference>
<feature type="non-terminal residue" evidence="2">
    <location>
        <position position="76"/>
    </location>
</feature>
<dbReference type="EMBL" id="KV418006">
    <property type="protein sequence ID" value="KZP03769.1"/>
    <property type="molecule type" value="Genomic_DNA"/>
</dbReference>